<protein>
    <submittedName>
        <fullName evidence="1">Uncharacterized protein</fullName>
    </submittedName>
</protein>
<organism evidence="1">
    <name type="scientific">uncultured Caudovirales phage</name>
    <dbReference type="NCBI Taxonomy" id="2100421"/>
    <lineage>
        <taxon>Viruses</taxon>
        <taxon>Duplodnaviria</taxon>
        <taxon>Heunggongvirae</taxon>
        <taxon>Uroviricota</taxon>
        <taxon>Caudoviricetes</taxon>
        <taxon>Peduoviridae</taxon>
        <taxon>Maltschvirus</taxon>
        <taxon>Maltschvirus maltsch</taxon>
    </lineage>
</organism>
<name>A0A6J5M0M2_9CAUD</name>
<sequence length="87" mass="10260">MKTITNPRQRMIYNILMEDIEKNGTGYSILTNTEIYELLDFKVSPFSVRDHIIALANNKFIQKLNNSWIEEDYYPRVIYKGINNIDG</sequence>
<reference evidence="1" key="1">
    <citation type="submission" date="2020-04" db="EMBL/GenBank/DDBJ databases">
        <authorList>
            <person name="Chiriac C."/>
            <person name="Salcher M."/>
            <person name="Ghai R."/>
            <person name="Kavagutti S V."/>
        </authorList>
    </citation>
    <scope>NUCLEOTIDE SEQUENCE</scope>
</reference>
<accession>A0A6J5M0M2</accession>
<dbReference type="EMBL" id="LR796332">
    <property type="protein sequence ID" value="CAB4137539.1"/>
    <property type="molecule type" value="Genomic_DNA"/>
</dbReference>
<proteinExistence type="predicted"/>
<dbReference type="SUPFAM" id="SSF46785">
    <property type="entry name" value="Winged helix' DNA-binding domain"/>
    <property type="match status" value="1"/>
</dbReference>
<gene>
    <name evidence="1" type="ORF">UFOVP323_34</name>
</gene>
<evidence type="ECO:0000313" key="1">
    <source>
        <dbReference type="EMBL" id="CAB4137539.1"/>
    </source>
</evidence>
<dbReference type="InterPro" id="IPR036390">
    <property type="entry name" value="WH_DNA-bd_sf"/>
</dbReference>